<feature type="domain" description="Thiamine pyrophosphate enzyme TPP-binding" evidence="10">
    <location>
        <begin position="577"/>
        <end position="682"/>
    </location>
</feature>
<dbReference type="Proteomes" id="UP000095350">
    <property type="component" value="Unassembled WGS sequence"/>
</dbReference>
<dbReference type="GO" id="GO:0030976">
    <property type="term" value="F:thiamine pyrophosphate binding"/>
    <property type="evidence" value="ECO:0007669"/>
    <property type="project" value="InterPro"/>
</dbReference>
<feature type="region of interest" description="Disordered" evidence="8">
    <location>
        <begin position="1"/>
        <end position="24"/>
    </location>
</feature>
<accession>A0A173VN10</accession>
<evidence type="ECO:0000256" key="2">
    <source>
        <dbReference type="ARBA" id="ARBA00022448"/>
    </source>
</evidence>
<dbReference type="GO" id="GO:0019164">
    <property type="term" value="F:pyruvate synthase activity"/>
    <property type="evidence" value="ECO:0007669"/>
    <property type="project" value="UniProtKB-EC"/>
</dbReference>
<dbReference type="Pfam" id="PF17147">
    <property type="entry name" value="PFOR_II"/>
    <property type="match status" value="1"/>
</dbReference>
<evidence type="ECO:0000313" key="13">
    <source>
        <dbReference type="Proteomes" id="UP000095350"/>
    </source>
</evidence>
<name>A0A173VN10_9FIRM</name>
<evidence type="ECO:0000256" key="5">
    <source>
        <dbReference type="ARBA" id="ARBA00023002"/>
    </source>
</evidence>
<comment type="similarity">
    <text evidence="1">Belongs to the pyruvate:ferredoxin/flavodoxin oxidoreductase family.</text>
</comment>
<evidence type="ECO:0000256" key="8">
    <source>
        <dbReference type="SAM" id="MobiDB-lite"/>
    </source>
</evidence>
<evidence type="ECO:0000256" key="3">
    <source>
        <dbReference type="ARBA" id="ARBA00022485"/>
    </source>
</evidence>
<sequence>MSDQQQSTTQAFPSSDQQQSSTQAFVKKTAAQRKLYESGNELAAYAAKQINYHIMGYYPITPSTQIAENLDLSGARGEHNIRLIAAEGEHSAAGICYGASAGGGRVFNATSANGLLYALEQFPVQSGTRMPMVMNVACRTVSGPLCIKGDHSDIMYLLNTGWIILFADDPQMVYDFNLIALKLAEKVNLPVVVAFDGFFTSHQKQKCMVFSEDETVQHFIGKKLSCDNPEISAFAGNDSTGENRFYSVLDLNHPVSVGSYMNEPDIINNKYQLFLAMEETRKKLPMLFDEFASLSGRMHTFCRGYLCEDADIILFLLGSSFHPATVAADTLRKEGIRAGVVTLNVLRPFPSDELRHLCMHAKTIVAADRQDSYGAGGGNMSLELRAALQDITDSTHPIRVLTRIYGLGGKDFFVEDAVALFREGLSPDARAFDYYGITPGTTENCPQPQYYAPLTKDRQSPGVTTCTFDPATGKMLVKGGLIKDATAMPKRIAPGIGTCPGCGIPVNLNLLLKGIEGNVVFLFQTGCGMVTTTAYPKTAFRIPYIHNLFQNGAATLSGLVEVFEERQKRGEYPKGEITFIMASGDGGMDIGMGSALGTALRGHHLLLFEYDNGGYMNTGYQLSYSTPMGAKSSTSHLGKTQYGKTFFHKDMPQIMAAAHLPYVATVAESNPHDFIKKAAKAAAYAREFGTAYVKALSACPLNWNDRPDTERKVIAAAVDCCYFPLYEIERGITSLSYDPKKSHKKIPVTEWFSMMGRTKHLATEEYKSVADQIQAEVDRRYERLAACAEHPLL</sequence>
<dbReference type="RefSeq" id="WP_006857137.1">
    <property type="nucleotide sequence ID" value="NZ_CABIYH010000029.1"/>
</dbReference>
<evidence type="ECO:0000256" key="1">
    <source>
        <dbReference type="ARBA" id="ARBA00009032"/>
    </source>
</evidence>
<reference evidence="12 13" key="1">
    <citation type="submission" date="2015-09" db="EMBL/GenBank/DDBJ databases">
        <authorList>
            <consortium name="Pathogen Informatics"/>
        </authorList>
    </citation>
    <scope>NUCLEOTIDE SEQUENCE [LARGE SCALE GENOMIC DNA]</scope>
    <source>
        <strain evidence="12 13">2789STDY5834960</strain>
    </source>
</reference>
<dbReference type="SUPFAM" id="SSF52922">
    <property type="entry name" value="TK C-terminal domain-like"/>
    <property type="match status" value="1"/>
</dbReference>
<dbReference type="InterPro" id="IPR033412">
    <property type="entry name" value="PFOR_II"/>
</dbReference>
<dbReference type="Pfam" id="PF01855">
    <property type="entry name" value="POR_N"/>
    <property type="match status" value="1"/>
</dbReference>
<dbReference type="STRING" id="166486.ERS852572_03202"/>
<keyword evidence="4" id="KW-0249">Electron transport</keyword>
<dbReference type="FunFam" id="3.40.50.970:FF:000012">
    <property type="entry name" value="Pyruvate:ferredoxin (Flavodoxin) oxidoreductase"/>
    <property type="match status" value="1"/>
</dbReference>
<keyword evidence="12" id="KW-0670">Pyruvate</keyword>
<evidence type="ECO:0000256" key="6">
    <source>
        <dbReference type="ARBA" id="ARBA00023004"/>
    </source>
</evidence>
<dbReference type="EC" id="1.2.7.1" evidence="12"/>
<dbReference type="GeneID" id="61431356"/>
<dbReference type="GO" id="GO:0051539">
    <property type="term" value="F:4 iron, 4 sulfur cluster binding"/>
    <property type="evidence" value="ECO:0007669"/>
    <property type="project" value="UniProtKB-KW"/>
</dbReference>
<keyword evidence="5 12" id="KW-0560">Oxidoreductase</keyword>
<keyword evidence="6" id="KW-0408">Iron</keyword>
<evidence type="ECO:0000313" key="12">
    <source>
        <dbReference type="EMBL" id="CUN28384.1"/>
    </source>
</evidence>
<proteinExistence type="inferred from homology"/>
<dbReference type="Pfam" id="PF02775">
    <property type="entry name" value="TPP_enzyme_C"/>
    <property type="match status" value="1"/>
</dbReference>
<feature type="domain" description="Pyruvate flavodoxin/ferredoxin oxidoreductase pyrimidine binding" evidence="9">
    <location>
        <begin position="46"/>
        <end position="281"/>
    </location>
</feature>
<dbReference type="AlphaFoldDB" id="A0A173VN10"/>
<dbReference type="EMBL" id="CYXZ01000029">
    <property type="protein sequence ID" value="CUN28384.1"/>
    <property type="molecule type" value="Genomic_DNA"/>
</dbReference>
<dbReference type="Gene3D" id="3.40.50.970">
    <property type="match status" value="3"/>
</dbReference>
<organism evidence="12 13">
    <name type="scientific">Roseburia intestinalis</name>
    <dbReference type="NCBI Taxonomy" id="166486"/>
    <lineage>
        <taxon>Bacteria</taxon>
        <taxon>Bacillati</taxon>
        <taxon>Bacillota</taxon>
        <taxon>Clostridia</taxon>
        <taxon>Lachnospirales</taxon>
        <taxon>Lachnospiraceae</taxon>
        <taxon>Roseburia</taxon>
    </lineage>
</organism>
<dbReference type="InterPro" id="IPR009014">
    <property type="entry name" value="Transketo_C/PFOR_II"/>
</dbReference>
<keyword evidence="7" id="KW-0411">Iron-sulfur</keyword>
<evidence type="ECO:0000259" key="9">
    <source>
        <dbReference type="Pfam" id="PF01855"/>
    </source>
</evidence>
<dbReference type="InterPro" id="IPR011766">
    <property type="entry name" value="TPP_enzyme_TPP-bd"/>
</dbReference>
<dbReference type="InterPro" id="IPR029061">
    <property type="entry name" value="THDP-binding"/>
</dbReference>
<dbReference type="PANTHER" id="PTHR32154">
    <property type="entry name" value="PYRUVATE-FLAVODOXIN OXIDOREDUCTASE-RELATED"/>
    <property type="match status" value="1"/>
</dbReference>
<dbReference type="PANTHER" id="PTHR32154:SF0">
    <property type="entry name" value="PYRUVATE-FLAVODOXIN OXIDOREDUCTASE-RELATED"/>
    <property type="match status" value="1"/>
</dbReference>
<keyword evidence="3" id="KW-0004">4Fe-4S</keyword>
<keyword evidence="3" id="KW-0479">Metal-binding</keyword>
<evidence type="ECO:0000256" key="4">
    <source>
        <dbReference type="ARBA" id="ARBA00022982"/>
    </source>
</evidence>
<gene>
    <name evidence="12" type="primary">porB</name>
    <name evidence="12" type="ORF">ERS852572_03202</name>
</gene>
<keyword evidence="2" id="KW-0813">Transport</keyword>
<dbReference type="CDD" id="cd07034">
    <property type="entry name" value="TPP_PYR_PFOR_IOR-alpha_like"/>
    <property type="match status" value="1"/>
</dbReference>
<dbReference type="SUPFAM" id="SSF52518">
    <property type="entry name" value="Thiamin diphosphate-binding fold (THDP-binding)"/>
    <property type="match status" value="2"/>
</dbReference>
<dbReference type="InterPro" id="IPR002880">
    <property type="entry name" value="Pyrv_Fd/Flavodoxin_OxRdtase_N"/>
</dbReference>
<evidence type="ECO:0000259" key="10">
    <source>
        <dbReference type="Pfam" id="PF02775"/>
    </source>
</evidence>
<feature type="domain" description="Pyruvate:ferredoxin oxidoreductase core" evidence="11">
    <location>
        <begin position="310"/>
        <end position="416"/>
    </location>
</feature>
<dbReference type="OrthoDB" id="9794954at2"/>
<dbReference type="InterPro" id="IPR050722">
    <property type="entry name" value="Pyruvate:ferred/Flavod_OxRd"/>
</dbReference>
<protein>
    <submittedName>
        <fullName evidence="12">Pyruvate synthase subunit porB</fullName>
        <ecNumber evidence="12">1.2.7.1</ecNumber>
    </submittedName>
</protein>
<evidence type="ECO:0000259" key="11">
    <source>
        <dbReference type="Pfam" id="PF17147"/>
    </source>
</evidence>
<dbReference type="GO" id="GO:0006979">
    <property type="term" value="P:response to oxidative stress"/>
    <property type="evidence" value="ECO:0007669"/>
    <property type="project" value="TreeGrafter"/>
</dbReference>
<dbReference type="Gene3D" id="3.40.50.920">
    <property type="match status" value="1"/>
</dbReference>
<evidence type="ECO:0000256" key="7">
    <source>
        <dbReference type="ARBA" id="ARBA00023014"/>
    </source>
</evidence>
<dbReference type="PaxDb" id="166486-ERS852572_03202"/>